<feature type="transmembrane region" description="Helical" evidence="1">
    <location>
        <begin position="20"/>
        <end position="37"/>
    </location>
</feature>
<name>A0A6J7FS56_9ZZZZ</name>
<dbReference type="EMBL" id="CAFAAC010000037">
    <property type="protein sequence ID" value="CAB4787516.1"/>
    <property type="molecule type" value="Genomic_DNA"/>
</dbReference>
<reference evidence="3" key="1">
    <citation type="submission" date="2020-05" db="EMBL/GenBank/DDBJ databases">
        <authorList>
            <person name="Chiriac C."/>
            <person name="Salcher M."/>
            <person name="Ghai R."/>
            <person name="Kavagutti S V."/>
        </authorList>
    </citation>
    <scope>NUCLEOTIDE SEQUENCE</scope>
</reference>
<proteinExistence type="predicted"/>
<evidence type="ECO:0000313" key="5">
    <source>
        <dbReference type="EMBL" id="CAB5010007.1"/>
    </source>
</evidence>
<accession>A0A6J7FS56</accession>
<sequence>MSESSLPNPIFRESLAPPVWLLGFIYFLLASLALSIWAALGDSAGVISILFFTVLLLVIRSKSTLHIEVTHNELTINRAHIEKKFLGEVKQLDSAQMRTTRGRNADPASFLAIRFWVSQGVKIEVKDSKDSTPYWLISTKKGNQLAKALKD</sequence>
<evidence type="ECO:0000313" key="4">
    <source>
        <dbReference type="EMBL" id="CAB4981375.1"/>
    </source>
</evidence>
<gene>
    <name evidence="2" type="ORF">UFOPK2967_00698</name>
    <name evidence="3" type="ORF">UFOPK3587_00131</name>
    <name evidence="4" type="ORF">UFOPK3984_00410</name>
    <name evidence="5" type="ORF">UFOPK4114_00197</name>
</gene>
<evidence type="ECO:0000313" key="3">
    <source>
        <dbReference type="EMBL" id="CAB4894829.1"/>
    </source>
</evidence>
<keyword evidence="1" id="KW-1133">Transmembrane helix</keyword>
<protein>
    <submittedName>
        <fullName evidence="3">Unannotated protein</fullName>
    </submittedName>
</protein>
<dbReference type="EMBL" id="CAFBPP010000003">
    <property type="protein sequence ID" value="CAB5010007.1"/>
    <property type="molecule type" value="Genomic_DNA"/>
</dbReference>
<dbReference type="Pfam" id="PF11292">
    <property type="entry name" value="DUF3093"/>
    <property type="match status" value="1"/>
</dbReference>
<dbReference type="EMBL" id="CAFBOP010000009">
    <property type="protein sequence ID" value="CAB4981375.1"/>
    <property type="molecule type" value="Genomic_DNA"/>
</dbReference>
<keyword evidence="1" id="KW-0472">Membrane</keyword>
<keyword evidence="1" id="KW-0812">Transmembrane</keyword>
<evidence type="ECO:0000256" key="1">
    <source>
        <dbReference type="SAM" id="Phobius"/>
    </source>
</evidence>
<feature type="transmembrane region" description="Helical" evidence="1">
    <location>
        <begin position="43"/>
        <end position="59"/>
    </location>
</feature>
<dbReference type="InterPro" id="IPR021443">
    <property type="entry name" value="DUF3093"/>
</dbReference>
<evidence type="ECO:0000313" key="2">
    <source>
        <dbReference type="EMBL" id="CAB4787516.1"/>
    </source>
</evidence>
<dbReference type="AlphaFoldDB" id="A0A6J7FS56"/>
<dbReference type="EMBL" id="CAFBMN010000003">
    <property type="protein sequence ID" value="CAB4894829.1"/>
    <property type="molecule type" value="Genomic_DNA"/>
</dbReference>
<organism evidence="3">
    <name type="scientific">freshwater metagenome</name>
    <dbReference type="NCBI Taxonomy" id="449393"/>
    <lineage>
        <taxon>unclassified sequences</taxon>
        <taxon>metagenomes</taxon>
        <taxon>ecological metagenomes</taxon>
    </lineage>
</organism>